<reference evidence="15" key="1">
    <citation type="submission" date="2025-08" db="UniProtKB">
        <authorList>
            <consortium name="RefSeq"/>
        </authorList>
    </citation>
    <scope>IDENTIFICATION</scope>
    <source>
        <strain evidence="15">15112-1751.03</strain>
        <tissue evidence="15">Whole Adult</tissue>
    </source>
</reference>
<keyword evidence="14" id="KW-1185">Reference proteome</keyword>
<organism evidence="14 15">
    <name type="scientific">Drosophila albomicans</name>
    <name type="common">Fruit fly</name>
    <dbReference type="NCBI Taxonomy" id="7291"/>
    <lineage>
        <taxon>Eukaryota</taxon>
        <taxon>Metazoa</taxon>
        <taxon>Ecdysozoa</taxon>
        <taxon>Arthropoda</taxon>
        <taxon>Hexapoda</taxon>
        <taxon>Insecta</taxon>
        <taxon>Pterygota</taxon>
        <taxon>Neoptera</taxon>
        <taxon>Endopterygota</taxon>
        <taxon>Diptera</taxon>
        <taxon>Brachycera</taxon>
        <taxon>Muscomorpha</taxon>
        <taxon>Ephydroidea</taxon>
        <taxon>Drosophilidae</taxon>
        <taxon>Drosophila</taxon>
    </lineage>
</organism>
<protein>
    <submittedName>
        <fullName evidence="15">Sodium channel protein Nach-like</fullName>
    </submittedName>
</protein>
<keyword evidence="3 12" id="KW-0813">Transport</keyword>
<comment type="similarity">
    <text evidence="2 12">Belongs to the amiloride-sensitive sodium channel (TC 1.A.6) family.</text>
</comment>
<gene>
    <name evidence="15" type="primary">LOC117573560</name>
</gene>
<evidence type="ECO:0000256" key="8">
    <source>
        <dbReference type="ARBA" id="ARBA00023065"/>
    </source>
</evidence>
<evidence type="ECO:0000256" key="13">
    <source>
        <dbReference type="SAM" id="Phobius"/>
    </source>
</evidence>
<dbReference type="InterPro" id="IPR001873">
    <property type="entry name" value="ENaC"/>
</dbReference>
<dbReference type="GO" id="GO:0005886">
    <property type="term" value="C:plasma membrane"/>
    <property type="evidence" value="ECO:0007669"/>
    <property type="project" value="TreeGrafter"/>
</dbReference>
<keyword evidence="6 13" id="KW-1133">Transmembrane helix</keyword>
<evidence type="ECO:0000256" key="7">
    <source>
        <dbReference type="ARBA" id="ARBA00023053"/>
    </source>
</evidence>
<evidence type="ECO:0000256" key="4">
    <source>
        <dbReference type="ARBA" id="ARBA00022461"/>
    </source>
</evidence>
<dbReference type="Pfam" id="PF00858">
    <property type="entry name" value="ASC"/>
    <property type="match status" value="1"/>
</dbReference>
<evidence type="ECO:0000256" key="6">
    <source>
        <dbReference type="ARBA" id="ARBA00022989"/>
    </source>
</evidence>
<dbReference type="GeneID" id="117573560"/>
<sequence length="235" mass="26776">MNRNVGVNHLERVGVIVQEPSQYLGTSVTSSSDDRIVIPLHPMRFTAESAVRARPVEMRYCYFTDELEKNGQMRSECIHRCHTKYMEKKCKCHLDLIMPYQESSLRNCTVMDLSCFAKFKVSFFSMSNIIEESRDSIFNTTNCKCYPDCNHIQYHASTYTDRLGSAKNDGLMEVDVYFQEETLFSYCSTLQITLLDLMVSFGGIAGLILGYSVMGFVTAMLDRIACCAKPSSRSR</sequence>
<dbReference type="AlphaFoldDB" id="A0A6P8XJ03"/>
<feature type="transmembrane region" description="Helical" evidence="13">
    <location>
        <begin position="197"/>
        <end position="221"/>
    </location>
</feature>
<evidence type="ECO:0000313" key="14">
    <source>
        <dbReference type="Proteomes" id="UP000515160"/>
    </source>
</evidence>
<accession>A0A6P8XJ03</accession>
<dbReference type="RefSeq" id="XP_034112738.2">
    <property type="nucleotide sequence ID" value="XM_034256847.2"/>
</dbReference>
<dbReference type="PANTHER" id="PTHR11690:SF288">
    <property type="entry name" value="AMILORIDE-SENSITIVE NA+ CHANNEL-RELATED"/>
    <property type="match status" value="1"/>
</dbReference>
<evidence type="ECO:0000256" key="10">
    <source>
        <dbReference type="ARBA" id="ARBA00023201"/>
    </source>
</evidence>
<evidence type="ECO:0000256" key="1">
    <source>
        <dbReference type="ARBA" id="ARBA00004141"/>
    </source>
</evidence>
<evidence type="ECO:0000256" key="11">
    <source>
        <dbReference type="ARBA" id="ARBA00023303"/>
    </source>
</evidence>
<comment type="subcellular location">
    <subcellularLocation>
        <location evidence="1">Membrane</location>
        <topology evidence="1">Multi-pass membrane protein</topology>
    </subcellularLocation>
</comment>
<evidence type="ECO:0000256" key="3">
    <source>
        <dbReference type="ARBA" id="ARBA00022448"/>
    </source>
</evidence>
<keyword evidence="4 12" id="KW-0894">Sodium channel</keyword>
<name>A0A6P8XJ03_DROAB</name>
<evidence type="ECO:0000256" key="9">
    <source>
        <dbReference type="ARBA" id="ARBA00023136"/>
    </source>
</evidence>
<keyword evidence="9 13" id="KW-0472">Membrane</keyword>
<dbReference type="Proteomes" id="UP000515160">
    <property type="component" value="Chromosome 2R"/>
</dbReference>
<evidence type="ECO:0000256" key="12">
    <source>
        <dbReference type="RuleBase" id="RU000679"/>
    </source>
</evidence>
<keyword evidence="7" id="KW-0915">Sodium</keyword>
<dbReference type="GO" id="GO:0015280">
    <property type="term" value="F:ligand-gated sodium channel activity"/>
    <property type="evidence" value="ECO:0007669"/>
    <property type="project" value="TreeGrafter"/>
</dbReference>
<dbReference type="OrthoDB" id="5874059at2759"/>
<keyword evidence="8 12" id="KW-0406">Ion transport</keyword>
<keyword evidence="5 12" id="KW-0812">Transmembrane</keyword>
<evidence type="ECO:0000256" key="2">
    <source>
        <dbReference type="ARBA" id="ARBA00007193"/>
    </source>
</evidence>
<proteinExistence type="inferred from homology"/>
<dbReference type="PANTHER" id="PTHR11690">
    <property type="entry name" value="AMILORIDE-SENSITIVE SODIUM CHANNEL-RELATED"/>
    <property type="match status" value="1"/>
</dbReference>
<evidence type="ECO:0000313" key="15">
    <source>
        <dbReference type="RefSeq" id="XP_034112738.2"/>
    </source>
</evidence>
<evidence type="ECO:0000256" key="5">
    <source>
        <dbReference type="ARBA" id="ARBA00022692"/>
    </source>
</evidence>
<keyword evidence="11 12" id="KW-0407">Ion channel</keyword>
<keyword evidence="10 12" id="KW-0739">Sodium transport</keyword>